<feature type="region of interest" description="Disordered" evidence="7">
    <location>
        <begin position="266"/>
        <end position="287"/>
    </location>
</feature>
<name>A0A2U1NMZ4_ARTAN</name>
<evidence type="ECO:0000256" key="3">
    <source>
        <dbReference type="ARBA" id="ARBA00022512"/>
    </source>
</evidence>
<dbReference type="STRING" id="35608.A0A2U1NMZ4"/>
<dbReference type="SMART" id="SM01045">
    <property type="entry name" value="BURP"/>
    <property type="match status" value="1"/>
</dbReference>
<feature type="chain" id="PRO_5015600052" evidence="8">
    <location>
        <begin position="22"/>
        <end position="620"/>
    </location>
</feature>
<dbReference type="GO" id="GO:0048046">
    <property type="term" value="C:apoplast"/>
    <property type="evidence" value="ECO:0007669"/>
    <property type="project" value="UniProtKB-SubCell"/>
</dbReference>
<proteinExistence type="predicted"/>
<evidence type="ECO:0000256" key="4">
    <source>
        <dbReference type="ARBA" id="ARBA00022523"/>
    </source>
</evidence>
<keyword evidence="3" id="KW-0964">Secreted</keyword>
<evidence type="ECO:0000259" key="9">
    <source>
        <dbReference type="PROSITE" id="PS51277"/>
    </source>
</evidence>
<comment type="caution">
    <text evidence="10">The sequence shown here is derived from an EMBL/GenBank/DDBJ whole genome shotgun (WGS) entry which is preliminary data.</text>
</comment>
<gene>
    <name evidence="10" type="ORF">CTI12_AA248540</name>
</gene>
<feature type="signal peptide" evidence="8">
    <location>
        <begin position="1"/>
        <end position="21"/>
    </location>
</feature>
<protein>
    <submittedName>
        <fullName evidence="10">BURP domain-containing protein</fullName>
    </submittedName>
</protein>
<dbReference type="EMBL" id="PKPP01002498">
    <property type="protein sequence ID" value="PWA74879.1"/>
    <property type="molecule type" value="Genomic_DNA"/>
</dbReference>
<evidence type="ECO:0000256" key="6">
    <source>
        <dbReference type="ARBA" id="ARBA00023180"/>
    </source>
</evidence>
<dbReference type="PANTHER" id="PTHR31458">
    <property type="entry name" value="POLYGALACTURONASE 1 BETA-LIKE PROTEIN 2"/>
    <property type="match status" value="1"/>
</dbReference>
<comment type="subcellular location">
    <subcellularLocation>
        <location evidence="1">Secreted</location>
        <location evidence="1">Cell wall</location>
    </subcellularLocation>
    <subcellularLocation>
        <location evidence="2">Secreted</location>
        <location evidence="2">Extracellular space</location>
        <location evidence="2">Apoplast</location>
    </subcellularLocation>
</comment>
<dbReference type="InterPro" id="IPR004873">
    <property type="entry name" value="BURP_dom"/>
</dbReference>
<reference evidence="10 11" key="1">
    <citation type="journal article" date="2018" name="Mol. Plant">
        <title>The genome of Artemisia annua provides insight into the evolution of Asteraceae family and artemisinin biosynthesis.</title>
        <authorList>
            <person name="Shen Q."/>
            <person name="Zhang L."/>
            <person name="Liao Z."/>
            <person name="Wang S."/>
            <person name="Yan T."/>
            <person name="Shi P."/>
            <person name="Liu M."/>
            <person name="Fu X."/>
            <person name="Pan Q."/>
            <person name="Wang Y."/>
            <person name="Lv Z."/>
            <person name="Lu X."/>
            <person name="Zhang F."/>
            <person name="Jiang W."/>
            <person name="Ma Y."/>
            <person name="Chen M."/>
            <person name="Hao X."/>
            <person name="Li L."/>
            <person name="Tang Y."/>
            <person name="Lv G."/>
            <person name="Zhou Y."/>
            <person name="Sun X."/>
            <person name="Brodelius P.E."/>
            <person name="Rose J.K.C."/>
            <person name="Tang K."/>
        </authorList>
    </citation>
    <scope>NUCLEOTIDE SEQUENCE [LARGE SCALE GENOMIC DNA]</scope>
    <source>
        <strain evidence="11">cv. Huhao1</strain>
        <tissue evidence="10">Leaf</tissue>
    </source>
</reference>
<accession>A0A2U1NMZ4</accession>
<organism evidence="10 11">
    <name type="scientific">Artemisia annua</name>
    <name type="common">Sweet wormwood</name>
    <dbReference type="NCBI Taxonomy" id="35608"/>
    <lineage>
        <taxon>Eukaryota</taxon>
        <taxon>Viridiplantae</taxon>
        <taxon>Streptophyta</taxon>
        <taxon>Embryophyta</taxon>
        <taxon>Tracheophyta</taxon>
        <taxon>Spermatophyta</taxon>
        <taxon>Magnoliopsida</taxon>
        <taxon>eudicotyledons</taxon>
        <taxon>Gunneridae</taxon>
        <taxon>Pentapetalae</taxon>
        <taxon>asterids</taxon>
        <taxon>campanulids</taxon>
        <taxon>Asterales</taxon>
        <taxon>Asteraceae</taxon>
        <taxon>Asteroideae</taxon>
        <taxon>Anthemideae</taxon>
        <taxon>Artemisiinae</taxon>
        <taxon>Artemisia</taxon>
    </lineage>
</organism>
<dbReference type="PROSITE" id="PS51277">
    <property type="entry name" value="BURP"/>
    <property type="match status" value="1"/>
</dbReference>
<dbReference type="PANTHER" id="PTHR31458:SF2">
    <property type="entry name" value="POLYGALACTURONASE 1 BETA-LIKE PROTEIN 2"/>
    <property type="match status" value="1"/>
</dbReference>
<evidence type="ECO:0000313" key="11">
    <source>
        <dbReference type="Proteomes" id="UP000245207"/>
    </source>
</evidence>
<dbReference type="Pfam" id="PF03181">
    <property type="entry name" value="BURP"/>
    <property type="match status" value="1"/>
</dbReference>
<keyword evidence="11" id="KW-1185">Reference proteome</keyword>
<evidence type="ECO:0000256" key="1">
    <source>
        <dbReference type="ARBA" id="ARBA00004191"/>
    </source>
</evidence>
<evidence type="ECO:0000256" key="2">
    <source>
        <dbReference type="ARBA" id="ARBA00004271"/>
    </source>
</evidence>
<keyword evidence="3" id="KW-0134">Cell wall</keyword>
<evidence type="ECO:0000256" key="7">
    <source>
        <dbReference type="SAM" id="MobiDB-lite"/>
    </source>
</evidence>
<keyword evidence="5 8" id="KW-0732">Signal</keyword>
<dbReference type="Proteomes" id="UP000245207">
    <property type="component" value="Unassembled WGS sequence"/>
</dbReference>
<feature type="domain" description="BURP" evidence="9">
    <location>
        <begin position="405"/>
        <end position="619"/>
    </location>
</feature>
<evidence type="ECO:0000313" key="10">
    <source>
        <dbReference type="EMBL" id="PWA74879.1"/>
    </source>
</evidence>
<dbReference type="OrthoDB" id="773062at2759"/>
<evidence type="ECO:0000256" key="5">
    <source>
        <dbReference type="ARBA" id="ARBA00022729"/>
    </source>
</evidence>
<dbReference type="AlphaFoldDB" id="A0A2U1NMZ4"/>
<sequence length="620" mass="67710">MHKFTIFLILIFSSLNALVHSEDNPFTPKAYIIRYWKKEISNTLPQPSFLINKASPLTAVQAASFSKLSGDLTSLSGSLPSFCSAANLLCFPDVGPSLEKHSGDVDFKEYSEKNFTNYGSGSLSGSDSFKNYSNDGNSALNSFRRYSRDSVGHNDKFTTYARDTNVPDQSFNTYGKKATGGNGEFTSYAQDVNVPNMRFNSYSDDVNGRGESFSSYSQNANAGDQGFTSYGKKGNGAVNSFKSYGNNSNVMGSSFSGYGENGNGANDSFTSYGENGNVPQNNFRSYGENGNAAVNSFSNYRDQSNVGDDNFKSYAKSSNGASEKFDNYGNSFNEGSDTFSGYGGGSVVNQKFGFKRYGVNNTFKDYADKKRASFVTYATRSAAKIAEMKVSGGKGVNKWIEPGKFFRESMLKQGTIMPMPDIKDKMPKRSFLPRVILSKLPFSSSKLGDLRKIFHAEEDSSMAKMMADSLGDCERKPSAGETKRCVGSVEDMIDFATSVLGRDVVVRSTENVNGSGKKVKVGAVKKINGGKITKSVSCHQSLFPYLLYYCHSVPKVRVYEADLLDPVTSSKINHGVAICHIDTSAWSKTHGAFLSLGSEPGKIEVCHWIFENDMTWAVAD</sequence>
<keyword evidence="6" id="KW-0325">Glycoprotein</keyword>
<keyword evidence="4" id="KW-0052">Apoplast</keyword>
<feature type="compositionally biased region" description="Polar residues" evidence="7">
    <location>
        <begin position="266"/>
        <end position="284"/>
    </location>
</feature>
<dbReference type="InterPro" id="IPR051897">
    <property type="entry name" value="PG-associated_BURP"/>
</dbReference>
<evidence type="ECO:0000256" key="8">
    <source>
        <dbReference type="SAM" id="SignalP"/>
    </source>
</evidence>